<keyword evidence="3" id="KW-1185">Reference proteome</keyword>
<dbReference type="EMBL" id="PVTF01000006">
    <property type="protein sequence ID" value="PRY40742.1"/>
    <property type="molecule type" value="Genomic_DNA"/>
</dbReference>
<accession>A0A2T0T4Z9</accession>
<evidence type="ECO:0000313" key="2">
    <source>
        <dbReference type="EMBL" id="PRY40742.1"/>
    </source>
</evidence>
<reference evidence="2 3" key="1">
    <citation type="submission" date="2018-03" db="EMBL/GenBank/DDBJ databases">
        <title>Genomic Encyclopedia of Archaeal and Bacterial Type Strains, Phase II (KMG-II): from individual species to whole genera.</title>
        <authorList>
            <person name="Goeker M."/>
        </authorList>
    </citation>
    <scope>NUCLEOTIDE SEQUENCE [LARGE SCALE GENOMIC DNA]</scope>
    <source>
        <strain evidence="2 3">DSM 44720</strain>
    </source>
</reference>
<name>A0A2T0T4Z9_9PSEU</name>
<proteinExistence type="predicted"/>
<gene>
    <name evidence="2" type="ORF">CLV43_106483</name>
</gene>
<dbReference type="Proteomes" id="UP000239494">
    <property type="component" value="Unassembled WGS sequence"/>
</dbReference>
<comment type="caution">
    <text evidence="2">The sequence shown here is derived from an EMBL/GenBank/DDBJ whole genome shotgun (WGS) entry which is preliminary data.</text>
</comment>
<feature type="domain" description="OmpA-like" evidence="1">
    <location>
        <begin position="226"/>
        <end position="298"/>
    </location>
</feature>
<evidence type="ECO:0000259" key="1">
    <source>
        <dbReference type="Pfam" id="PF00691"/>
    </source>
</evidence>
<dbReference type="InterPro" id="IPR036737">
    <property type="entry name" value="OmpA-like_sf"/>
</dbReference>
<protein>
    <submittedName>
        <fullName evidence="2">Peptidoglycan-binding protein ArfA</fullName>
    </submittedName>
</protein>
<dbReference type="InterPro" id="IPR006665">
    <property type="entry name" value="OmpA-like"/>
</dbReference>
<sequence length="318" mass="32429">MPALLAATGVLVQGHRIERDLGDRVAHAIDESGNADGAVSVDGRRVTVSGVVPRESARVQALVAAVPGVTAVTVHDAEPGQLLLLVRANEIVLAGTPADAAERSALVEAVTARAGDHRVTDVLAPKAGQRLPVAPAVAASIAGAVVDNGVHDFTGVVQGGVLTARATVVDEQRATTFGGVLTGAAGNLRVAPAIEVGPSIQDSALDLPALGDSINRLVGGNGSIRFQPDTTTWQGHGPVLVQRVARMLLVAPRATITVRGHASAAAADARGLAETRARMVRDVVLGQGVNPAMVETAVSLDDAPESTDTSRQVDILVR</sequence>
<dbReference type="Pfam" id="PF00691">
    <property type="entry name" value="OmpA"/>
    <property type="match status" value="1"/>
</dbReference>
<dbReference type="Gene3D" id="3.30.1330.60">
    <property type="entry name" value="OmpA-like domain"/>
    <property type="match status" value="1"/>
</dbReference>
<organism evidence="2 3">
    <name type="scientific">Umezawaea tangerina</name>
    <dbReference type="NCBI Taxonomy" id="84725"/>
    <lineage>
        <taxon>Bacteria</taxon>
        <taxon>Bacillati</taxon>
        <taxon>Actinomycetota</taxon>
        <taxon>Actinomycetes</taxon>
        <taxon>Pseudonocardiales</taxon>
        <taxon>Pseudonocardiaceae</taxon>
        <taxon>Umezawaea</taxon>
    </lineage>
</organism>
<dbReference type="SUPFAM" id="SSF103088">
    <property type="entry name" value="OmpA-like"/>
    <property type="match status" value="1"/>
</dbReference>
<dbReference type="AlphaFoldDB" id="A0A2T0T4Z9"/>
<evidence type="ECO:0000313" key="3">
    <source>
        <dbReference type="Proteomes" id="UP000239494"/>
    </source>
</evidence>